<keyword evidence="1" id="KW-0812">Transmembrane</keyword>
<reference evidence="2 3" key="1">
    <citation type="submission" date="2019-12" db="EMBL/GenBank/DDBJ databases">
        <title>Genomic-based taxomic classification of the family Erythrobacteraceae.</title>
        <authorList>
            <person name="Xu L."/>
        </authorList>
    </citation>
    <scope>NUCLEOTIDE SEQUENCE [LARGE SCALE GENOMIC DNA]</scope>
    <source>
        <strain evidence="2 3">SW-109</strain>
    </source>
</reference>
<keyword evidence="1" id="KW-0472">Membrane</keyword>
<dbReference type="AlphaFoldDB" id="A0A6I4V049"/>
<protein>
    <submittedName>
        <fullName evidence="2">Uncharacterized protein</fullName>
    </submittedName>
</protein>
<evidence type="ECO:0000256" key="1">
    <source>
        <dbReference type="SAM" id="Phobius"/>
    </source>
</evidence>
<keyword evidence="1" id="KW-1133">Transmembrane helix</keyword>
<proteinExistence type="predicted"/>
<dbReference type="OrthoDB" id="9840888at2"/>
<evidence type="ECO:0000313" key="2">
    <source>
        <dbReference type="EMBL" id="MXP47293.1"/>
    </source>
</evidence>
<organism evidence="2 3">
    <name type="scientific">Pontixanthobacter luteolus</name>
    <dbReference type="NCBI Taxonomy" id="295089"/>
    <lineage>
        <taxon>Bacteria</taxon>
        <taxon>Pseudomonadati</taxon>
        <taxon>Pseudomonadota</taxon>
        <taxon>Alphaproteobacteria</taxon>
        <taxon>Sphingomonadales</taxon>
        <taxon>Erythrobacteraceae</taxon>
        <taxon>Pontixanthobacter</taxon>
    </lineage>
</organism>
<dbReference type="RefSeq" id="WP_160730429.1">
    <property type="nucleotide sequence ID" value="NZ_WTYP01000001.1"/>
</dbReference>
<gene>
    <name evidence="2" type="ORF">GRI43_07795</name>
</gene>
<keyword evidence="3" id="KW-1185">Reference proteome</keyword>
<comment type="caution">
    <text evidence="2">The sequence shown here is derived from an EMBL/GenBank/DDBJ whole genome shotgun (WGS) entry which is preliminary data.</text>
</comment>
<dbReference type="Proteomes" id="UP000471435">
    <property type="component" value="Unassembled WGS sequence"/>
</dbReference>
<accession>A0A6I4V049</accession>
<evidence type="ECO:0000313" key="3">
    <source>
        <dbReference type="Proteomes" id="UP000471435"/>
    </source>
</evidence>
<feature type="transmembrane region" description="Helical" evidence="1">
    <location>
        <begin position="12"/>
        <end position="30"/>
    </location>
</feature>
<sequence>MSYLSEASGSQKVGFFIAVVIAGLMARFFWAGGIEEYFNPSKQVENQIVEVLEARPGDLAVLRAMEQSFPLQYDELLEAMTDAGMQNAPPEMVIEAGSRQLGQFMASHRNDFAAAPLPSLDAVAGKERELLASLQRDEPVYCADYLFGTLIPSDPLSQESSRLIGETAAARVQAMAAGRADQQLRLDITPAILDGLADTMKDEGASAQQLAVIFGDADSATLSAEQQCDSALRMLSSIESQTDTRRALLIGKMLAR</sequence>
<name>A0A6I4V049_9SPHN</name>
<dbReference type="EMBL" id="WTYP01000001">
    <property type="protein sequence ID" value="MXP47293.1"/>
    <property type="molecule type" value="Genomic_DNA"/>
</dbReference>